<evidence type="ECO:0000313" key="2">
    <source>
        <dbReference type="Proteomes" id="UP001055460"/>
    </source>
</evidence>
<reference evidence="1" key="1">
    <citation type="submission" date="2022-06" db="EMBL/GenBank/DDBJ databases">
        <title>Physiological and biochemical characterization and genomic elucidation of a strain of the genus Ensifer adhaerens M8 that combines arsenic oxidation and chromium reduction.</title>
        <authorList>
            <person name="Li X."/>
            <person name="Yu c."/>
        </authorList>
    </citation>
    <scope>NUCLEOTIDE SEQUENCE</scope>
    <source>
        <strain evidence="1">M8</strain>
    </source>
</reference>
<sequence>MNSLEFSVVRDGAAKDAFIDELYATTEASFRDEVPPEEFGERFSDTRFVVARRDAKLAGWLSLRPPTEGDDKRAADRGWHAMPSHDLHDAEILARLFRLAAVEAGSEGIIWHSRKTALNQQVVEMTGATALRDLFRTWQASPKRWPAAIAKPKDGAVVYAVQAPLPEDLLAKFVDFLTRAGISDCSGETCTTTWDADSVAQRIADWDEGGLLMQWLEHHDLVVAEAYAFVWSDEMMIHITEHHAPSCGLIALVAALLQRIPAAYPDIRVATVELQEDERARLEPVLASCGFEDKGARTLYHLRPQGTPAL</sequence>
<dbReference type="AlphaFoldDB" id="A0A9Q9DAF5"/>
<accession>A0A9Q9DAF5</accession>
<protein>
    <submittedName>
        <fullName evidence="1">Uncharacterized protein</fullName>
    </submittedName>
</protein>
<dbReference type="RefSeq" id="WP_090294758.1">
    <property type="nucleotide sequence ID" value="NZ_CP098807.1"/>
</dbReference>
<dbReference type="EMBL" id="CP098807">
    <property type="protein sequence ID" value="USJ23947.1"/>
    <property type="molecule type" value="Genomic_DNA"/>
</dbReference>
<name>A0A9Q9DAF5_ENSAD</name>
<gene>
    <name evidence="1" type="ORF">NE863_02850</name>
</gene>
<organism evidence="1 2">
    <name type="scientific">Ensifer adhaerens</name>
    <name type="common">Sinorhizobium morelense</name>
    <dbReference type="NCBI Taxonomy" id="106592"/>
    <lineage>
        <taxon>Bacteria</taxon>
        <taxon>Pseudomonadati</taxon>
        <taxon>Pseudomonadota</taxon>
        <taxon>Alphaproteobacteria</taxon>
        <taxon>Hyphomicrobiales</taxon>
        <taxon>Rhizobiaceae</taxon>
        <taxon>Sinorhizobium/Ensifer group</taxon>
        <taxon>Ensifer</taxon>
    </lineage>
</organism>
<evidence type="ECO:0000313" key="1">
    <source>
        <dbReference type="EMBL" id="USJ23947.1"/>
    </source>
</evidence>
<proteinExistence type="predicted"/>
<dbReference type="OrthoDB" id="8418389at2"/>
<dbReference type="Proteomes" id="UP001055460">
    <property type="component" value="Chromosome"/>
</dbReference>